<evidence type="ECO:0000256" key="1">
    <source>
        <dbReference type="SAM" id="MobiDB-lite"/>
    </source>
</evidence>
<evidence type="ECO:0000313" key="2">
    <source>
        <dbReference type="EMBL" id="MBG3876941.1"/>
    </source>
</evidence>
<keyword evidence="3" id="KW-1185">Reference proteome</keyword>
<comment type="caution">
    <text evidence="2">The sequence shown here is derived from an EMBL/GenBank/DDBJ whole genome shotgun (WGS) entry which is preliminary data.</text>
</comment>
<gene>
    <name evidence="2" type="ORF">FVW20_07925</name>
</gene>
<dbReference type="Proteomes" id="UP001194469">
    <property type="component" value="Unassembled WGS sequence"/>
</dbReference>
<evidence type="ECO:0000313" key="3">
    <source>
        <dbReference type="Proteomes" id="UP001194469"/>
    </source>
</evidence>
<organism evidence="2 3">
    <name type="scientific">Nitratidesulfovibrio oxamicus</name>
    <dbReference type="NCBI Taxonomy" id="32016"/>
    <lineage>
        <taxon>Bacteria</taxon>
        <taxon>Pseudomonadati</taxon>
        <taxon>Thermodesulfobacteriota</taxon>
        <taxon>Desulfovibrionia</taxon>
        <taxon>Desulfovibrionales</taxon>
        <taxon>Desulfovibrionaceae</taxon>
        <taxon>Nitratidesulfovibrio</taxon>
    </lineage>
</organism>
<sequence length="171" mass="18515">MRSTGLAAGAIIEAKCTRCNDITGHVIVAMVGGEVVKVECRACGSVHKYRPLKKDPPRKAAPSVRKVRAGATRAEAVDVSNSRSEAARKAAATRANQRAARDAEATEVAWKVAMTRNPAENNRKYSMSESYEVGEIIDHPVFGPGEVRAVVRPDKVEILFQEGLKVLRCVC</sequence>
<proteinExistence type="predicted"/>
<reference evidence="2 3" key="1">
    <citation type="submission" date="2019-08" db="EMBL/GenBank/DDBJ databases">
        <authorList>
            <person name="Luo N."/>
        </authorList>
    </citation>
    <scope>NUCLEOTIDE SEQUENCE [LARGE SCALE GENOMIC DNA]</scope>
    <source>
        <strain evidence="2 3">NCIMB 9442</strain>
    </source>
</reference>
<feature type="region of interest" description="Disordered" evidence="1">
    <location>
        <begin position="71"/>
        <end position="98"/>
    </location>
</feature>
<dbReference type="RefSeq" id="WP_196608990.1">
    <property type="nucleotide sequence ID" value="NZ_VRYY01000195.1"/>
</dbReference>
<accession>A0ABS0J3C0</accession>
<protein>
    <submittedName>
        <fullName evidence="2">Uncharacterized protein</fullName>
    </submittedName>
</protein>
<name>A0ABS0J3C0_9BACT</name>
<dbReference type="EMBL" id="VRYY01000195">
    <property type="protein sequence ID" value="MBG3876941.1"/>
    <property type="molecule type" value="Genomic_DNA"/>
</dbReference>
<feature type="compositionally biased region" description="Low complexity" evidence="1">
    <location>
        <begin position="89"/>
        <end position="98"/>
    </location>
</feature>